<organism evidence="2 3">
    <name type="scientific">Marasmiellus scandens</name>
    <dbReference type="NCBI Taxonomy" id="2682957"/>
    <lineage>
        <taxon>Eukaryota</taxon>
        <taxon>Fungi</taxon>
        <taxon>Dikarya</taxon>
        <taxon>Basidiomycota</taxon>
        <taxon>Agaricomycotina</taxon>
        <taxon>Agaricomycetes</taxon>
        <taxon>Agaricomycetidae</taxon>
        <taxon>Agaricales</taxon>
        <taxon>Marasmiineae</taxon>
        <taxon>Omphalotaceae</taxon>
        <taxon>Marasmiellus</taxon>
    </lineage>
</organism>
<name>A0ABR1IW98_9AGAR</name>
<keyword evidence="3" id="KW-1185">Reference proteome</keyword>
<feature type="region of interest" description="Disordered" evidence="1">
    <location>
        <begin position="303"/>
        <end position="367"/>
    </location>
</feature>
<dbReference type="EMBL" id="JBANRG010000068">
    <property type="protein sequence ID" value="KAK7440468.1"/>
    <property type="molecule type" value="Genomic_DNA"/>
</dbReference>
<comment type="caution">
    <text evidence="2">The sequence shown here is derived from an EMBL/GenBank/DDBJ whole genome shotgun (WGS) entry which is preliminary data.</text>
</comment>
<dbReference type="GO" id="GO:0016874">
    <property type="term" value="F:ligase activity"/>
    <property type="evidence" value="ECO:0007669"/>
    <property type="project" value="UniProtKB-KW"/>
</dbReference>
<evidence type="ECO:0000256" key="1">
    <source>
        <dbReference type="SAM" id="MobiDB-lite"/>
    </source>
</evidence>
<feature type="compositionally biased region" description="Low complexity" evidence="1">
    <location>
        <begin position="308"/>
        <end position="324"/>
    </location>
</feature>
<proteinExistence type="predicted"/>
<gene>
    <name evidence="2" type="primary">CDC4_5</name>
    <name evidence="2" type="ORF">VKT23_017111</name>
</gene>
<sequence length="398" mass="43667">MRTLSAAEIYALSLLHCHHGYPLWKPKPYDSLPEAYRRTGTNLGDVGRVTQDGHFHFLFNALVPADDPINRSGVPRNFEPLTFDANHVLECINYHEPGAPIYTVGTKRHDFAVDATTQIAGTPTEGSGGIELKFEETAGAVLLLPEGATRVDVETIIPFRQYAHTHCEEWYRFAEARGIEVENGSLYFVTGFDKTSSWENAAFSNPTRAASVSLKVISGIGPGGRIQASQSANLVTPITRGHSPPNCGMNQSVFIRGFKITLRSTARYIFQSPIKVMDLSGGTLKDLKPKDVVARGGPVMFNERRSSFSRSQSSSSAPASRNTSGRQGGSRLSNLQRSTSSLANSQRQSDFESLHSYTTPDSDTDLDLGLDSDKDSFEFEDIITKNLAMVIICLKLQK</sequence>
<dbReference type="Proteomes" id="UP001498398">
    <property type="component" value="Unassembled WGS sequence"/>
</dbReference>
<feature type="compositionally biased region" description="Polar residues" evidence="1">
    <location>
        <begin position="330"/>
        <end position="348"/>
    </location>
</feature>
<accession>A0ABR1IW98</accession>
<protein>
    <submittedName>
        <fullName evidence="2">SCF ubiquitin ligase complex subunit cdc4</fullName>
    </submittedName>
</protein>
<evidence type="ECO:0000313" key="2">
    <source>
        <dbReference type="EMBL" id="KAK7440468.1"/>
    </source>
</evidence>
<evidence type="ECO:0000313" key="3">
    <source>
        <dbReference type="Proteomes" id="UP001498398"/>
    </source>
</evidence>
<keyword evidence="2" id="KW-0436">Ligase</keyword>
<reference evidence="2 3" key="1">
    <citation type="submission" date="2024-01" db="EMBL/GenBank/DDBJ databases">
        <title>A draft genome for the cacao thread blight pathogen Marasmiellus scandens.</title>
        <authorList>
            <person name="Baruah I.K."/>
            <person name="Leung J."/>
            <person name="Bukari Y."/>
            <person name="Amoako-Attah I."/>
            <person name="Meinhardt L.W."/>
            <person name="Bailey B.A."/>
            <person name="Cohen S.P."/>
        </authorList>
    </citation>
    <scope>NUCLEOTIDE SEQUENCE [LARGE SCALE GENOMIC DNA]</scope>
    <source>
        <strain evidence="2 3">GH-19</strain>
    </source>
</reference>